<reference evidence="17 18" key="1">
    <citation type="journal article" date="2022" name="Int. J. Syst. Evol. Microbiol.">
        <title>Prevotella herbatica sp. nov., a plant polysaccharide-decomposing anaerobic bacterium isolated from a methanogenic reactor.</title>
        <authorList>
            <person name="Uek A."/>
            <person name="Tonouchi A."/>
            <person name="Kaku N."/>
            <person name="Ueki K."/>
        </authorList>
    </citation>
    <scope>NUCLEOTIDE SEQUENCE [LARGE SCALE GENOMIC DNA]</scope>
    <source>
        <strain evidence="17 18">WR041</strain>
    </source>
</reference>
<dbReference type="Pfam" id="PF00580">
    <property type="entry name" value="UvrD-helicase"/>
    <property type="match status" value="1"/>
</dbReference>
<keyword evidence="10" id="KW-0413">Isomerase</keyword>
<keyword evidence="6" id="KW-0269">Exonuclease</keyword>
<evidence type="ECO:0000256" key="7">
    <source>
        <dbReference type="ARBA" id="ARBA00022840"/>
    </source>
</evidence>
<dbReference type="Gene3D" id="3.90.320.10">
    <property type="match status" value="1"/>
</dbReference>
<keyword evidence="5 14" id="KW-0347">Helicase</keyword>
<dbReference type="Pfam" id="PF13361">
    <property type="entry name" value="UvrD_C"/>
    <property type="match status" value="2"/>
</dbReference>
<feature type="domain" description="UvrD-like helicase C-terminal" evidence="16">
    <location>
        <begin position="494"/>
        <end position="740"/>
    </location>
</feature>
<proteinExistence type="predicted"/>
<dbReference type="PROSITE" id="PS51198">
    <property type="entry name" value="UVRD_HELICASE_ATP_BIND"/>
    <property type="match status" value="1"/>
</dbReference>
<dbReference type="Gene3D" id="1.10.3170.10">
    <property type="entry name" value="Recbcd, chain B, domain 2"/>
    <property type="match status" value="1"/>
</dbReference>
<dbReference type="InterPro" id="IPR000212">
    <property type="entry name" value="DNA_helicase_UvrD/REP"/>
</dbReference>
<evidence type="ECO:0000259" key="16">
    <source>
        <dbReference type="PROSITE" id="PS51217"/>
    </source>
</evidence>
<protein>
    <recommendedName>
        <fullName evidence="12">DNA 3'-5' helicase</fullName>
        <ecNumber evidence="12">5.6.2.4</ecNumber>
    </recommendedName>
</protein>
<evidence type="ECO:0000256" key="4">
    <source>
        <dbReference type="ARBA" id="ARBA00022801"/>
    </source>
</evidence>
<feature type="binding site" evidence="14">
    <location>
        <begin position="9"/>
        <end position="16"/>
    </location>
    <ligand>
        <name>ATP</name>
        <dbReference type="ChEBI" id="CHEBI:30616"/>
    </ligand>
</feature>
<evidence type="ECO:0000256" key="3">
    <source>
        <dbReference type="ARBA" id="ARBA00022763"/>
    </source>
</evidence>
<feature type="domain" description="UvrD-like helicase ATP-binding" evidence="15">
    <location>
        <begin position="1"/>
        <end position="467"/>
    </location>
</feature>
<evidence type="ECO:0000256" key="13">
    <source>
        <dbReference type="ARBA" id="ARBA00048988"/>
    </source>
</evidence>
<evidence type="ECO:0000256" key="14">
    <source>
        <dbReference type="PROSITE-ProRule" id="PRU00560"/>
    </source>
</evidence>
<keyword evidence="8" id="KW-0238">DNA-binding</keyword>
<dbReference type="EC" id="5.6.2.4" evidence="12"/>
<evidence type="ECO:0000313" key="17">
    <source>
        <dbReference type="EMBL" id="BCS86604.1"/>
    </source>
</evidence>
<evidence type="ECO:0000256" key="10">
    <source>
        <dbReference type="ARBA" id="ARBA00023235"/>
    </source>
</evidence>
<accession>A0ABN6EL02</accession>
<dbReference type="PANTHER" id="PTHR11070:SF67">
    <property type="entry name" value="DNA 3'-5' HELICASE"/>
    <property type="match status" value="1"/>
</dbReference>
<evidence type="ECO:0000313" key="18">
    <source>
        <dbReference type="Proteomes" id="UP001319045"/>
    </source>
</evidence>
<dbReference type="GO" id="GO:0004386">
    <property type="term" value="F:helicase activity"/>
    <property type="evidence" value="ECO:0007669"/>
    <property type="project" value="UniProtKB-KW"/>
</dbReference>
<evidence type="ECO:0000256" key="2">
    <source>
        <dbReference type="ARBA" id="ARBA00022741"/>
    </source>
</evidence>
<dbReference type="InterPro" id="IPR014017">
    <property type="entry name" value="DNA_helicase_UvrD-like_C"/>
</dbReference>
<evidence type="ECO:0000256" key="9">
    <source>
        <dbReference type="ARBA" id="ARBA00023204"/>
    </source>
</evidence>
<evidence type="ECO:0000256" key="8">
    <source>
        <dbReference type="ARBA" id="ARBA00023125"/>
    </source>
</evidence>
<dbReference type="SUPFAM" id="SSF52540">
    <property type="entry name" value="P-loop containing nucleoside triphosphate hydrolases"/>
    <property type="match status" value="1"/>
</dbReference>
<keyword evidence="3" id="KW-0227">DNA damage</keyword>
<evidence type="ECO:0000256" key="5">
    <source>
        <dbReference type="ARBA" id="ARBA00022806"/>
    </source>
</evidence>
<evidence type="ECO:0000256" key="11">
    <source>
        <dbReference type="ARBA" id="ARBA00034617"/>
    </source>
</evidence>
<dbReference type="PROSITE" id="PS51217">
    <property type="entry name" value="UVRD_HELICASE_CTER"/>
    <property type="match status" value="1"/>
</dbReference>
<keyword evidence="1" id="KW-0540">Nuclease</keyword>
<keyword evidence="2 14" id="KW-0547">Nucleotide-binding</keyword>
<name>A0ABN6EL02_9BACT</name>
<keyword evidence="18" id="KW-1185">Reference proteome</keyword>
<dbReference type="PANTHER" id="PTHR11070">
    <property type="entry name" value="UVRD / RECB / PCRA DNA HELICASE FAMILY MEMBER"/>
    <property type="match status" value="1"/>
</dbReference>
<evidence type="ECO:0000256" key="1">
    <source>
        <dbReference type="ARBA" id="ARBA00022722"/>
    </source>
</evidence>
<keyword evidence="9" id="KW-0234">DNA repair</keyword>
<dbReference type="RefSeq" id="WP_207154177.1">
    <property type="nucleotide sequence ID" value="NZ_AP024484.1"/>
</dbReference>
<gene>
    <name evidence="17" type="ORF">prwr041_24970</name>
</gene>
<dbReference type="Gene3D" id="3.40.50.300">
    <property type="entry name" value="P-loop containing nucleotide triphosphate hydrolases"/>
    <property type="match status" value="3"/>
</dbReference>
<keyword evidence="7 14" id="KW-0067">ATP-binding</keyword>
<comment type="catalytic activity">
    <reaction evidence="13">
        <text>ATP + H2O = ADP + phosphate + H(+)</text>
        <dbReference type="Rhea" id="RHEA:13065"/>
        <dbReference type="ChEBI" id="CHEBI:15377"/>
        <dbReference type="ChEBI" id="CHEBI:15378"/>
        <dbReference type="ChEBI" id="CHEBI:30616"/>
        <dbReference type="ChEBI" id="CHEBI:43474"/>
        <dbReference type="ChEBI" id="CHEBI:456216"/>
        <dbReference type="EC" id="5.6.2.4"/>
    </reaction>
</comment>
<dbReference type="InterPro" id="IPR027417">
    <property type="entry name" value="P-loop_NTPase"/>
</dbReference>
<dbReference type="Proteomes" id="UP001319045">
    <property type="component" value="Chromosome"/>
</dbReference>
<evidence type="ECO:0000256" key="6">
    <source>
        <dbReference type="ARBA" id="ARBA00022839"/>
    </source>
</evidence>
<keyword evidence="4 14" id="KW-0378">Hydrolase</keyword>
<evidence type="ECO:0000256" key="12">
    <source>
        <dbReference type="ARBA" id="ARBA00034808"/>
    </source>
</evidence>
<sequence length="1077" mass="124278">MKNLTVYRASAGSGKTFTLALEYIKLLVENPQSFRQTLAVTFTNKATEEMKMRILSDLYGIAKGLKNSEALLEKIKESSVFSEQQIRDRAWLSLQLLIHNYNYFRVETIDAFFQTVLRNLAKELDLSANLKIELNDAQVEQQAVDELIESLDETSLLLYWILDYIHENIEDDKSWNVISQIKNFGLNIFKDYYKKNQKELSQILEQKDFFKNYSQKLRSIRNKAKTQLAEVADNFFDTLEKNGFSVDDFSRKSSGPCGYFIKLKSGNFVDDEKIFNPTAQEAVSVPEKWVVKKLAKPGEPIYDLVCDTLMQMLNNAENIRIKQVKLYKSADLTLRHLSQLRLLGSIGDKVTELNNEVNRFMLSDTQTLLSSMIEDSDSPFIFEKIGAQLENIMIDEFQDTSTVQWENFKVLLKETMSREGKNLIVGDVKQSIYRWRSGDWRLLNDIDKQFSEGEVSECSLATNYRSSKNIVKFNNEFFKYASDVEYNELSDICGEEAEQMKKAYADVEQQIPENKDKENTGKVEIKLLPDEDYTESMLAQTLEKVRELKTLGVADKDIAILVRTNPLIRLVGDYFMQNMPEVQLVSDEAFHLDASQAVNIIVYAMKVLAMPDDEIVLASLVKAYIKSIKGNALKDNDIFQGKEYSESLLPKTFLSNKDALLGLPLMDLAEELFSIFDLSILDSQNAYVCAFYDKLSEYMQDGIPDLRDFLIKWDDNIHNSSIQSSDENGIRLITIHKSKGLEFRFVIMPFCDWKLEKNNVIWCQPNVSPYNELPVVPIDFSKKQMLGSIYEADYAHEHLQNMVDNLNLLYVAFTRAEMGLYIYGKRDKNGTTRSAIIEECLGNVGKILGTQVDGDYNDYQQSIEFEFGELPQDLSVKEKNNDGNIFRSVSKNETLSITSHKNNVKFRQSNKSDEFVKAGIEDEQAIQKKEFINVGNVMHSILSEIKTEKDIDYSLRKLEEEGVVYDNNITSDKLQKMLRDSFDNKLVKEWFSDKWQVFNECAILKVNPENNKVETKRPDRVMTDGKKMMVVDFKFAAPREEHKVQVKEYMQLLHDMGYSDVNGYLWYIYSKNIIEIK</sequence>
<comment type="catalytic activity">
    <reaction evidence="11">
        <text>Couples ATP hydrolysis with the unwinding of duplex DNA by translocating in the 3'-5' direction.</text>
        <dbReference type="EC" id="5.6.2.4"/>
    </reaction>
</comment>
<evidence type="ECO:0000259" key="15">
    <source>
        <dbReference type="PROSITE" id="PS51198"/>
    </source>
</evidence>
<dbReference type="EMBL" id="AP024484">
    <property type="protein sequence ID" value="BCS86604.1"/>
    <property type="molecule type" value="Genomic_DNA"/>
</dbReference>
<organism evidence="17 18">
    <name type="scientific">Prevotella herbatica</name>
    <dbReference type="NCBI Taxonomy" id="2801997"/>
    <lineage>
        <taxon>Bacteria</taxon>
        <taxon>Pseudomonadati</taxon>
        <taxon>Bacteroidota</taxon>
        <taxon>Bacteroidia</taxon>
        <taxon>Bacteroidales</taxon>
        <taxon>Prevotellaceae</taxon>
        <taxon>Prevotella</taxon>
    </lineage>
</organism>
<dbReference type="InterPro" id="IPR011604">
    <property type="entry name" value="PDDEXK-like_dom_sf"/>
</dbReference>
<dbReference type="InterPro" id="IPR014016">
    <property type="entry name" value="UvrD-like_ATP-bd"/>
</dbReference>